<name>V5WE19_9SPIO</name>
<dbReference type="EMBL" id="CP006939">
    <property type="protein sequence ID" value="AHC13885.1"/>
    <property type="molecule type" value="Genomic_DNA"/>
</dbReference>
<dbReference type="RefSeq" id="WP_024266817.1">
    <property type="nucleotide sequence ID" value="NC_023035.1"/>
</dbReference>
<evidence type="ECO:0000313" key="2">
    <source>
        <dbReference type="EMBL" id="AHC13885.1"/>
    </source>
</evidence>
<organism evidence="2 3">
    <name type="scientific">Salinispira pacifica</name>
    <dbReference type="NCBI Taxonomy" id="1307761"/>
    <lineage>
        <taxon>Bacteria</taxon>
        <taxon>Pseudomonadati</taxon>
        <taxon>Spirochaetota</taxon>
        <taxon>Spirochaetia</taxon>
        <taxon>Spirochaetales</taxon>
        <taxon>Spirochaetaceae</taxon>
        <taxon>Salinispira</taxon>
    </lineage>
</organism>
<keyword evidence="1" id="KW-1133">Transmembrane helix</keyword>
<accession>V5WE19</accession>
<gene>
    <name evidence="2" type="ORF">L21SP2_0453</name>
</gene>
<sequence>MISENSQKIQNTYIQRERTLNRISVIAVVIISVLLLLLYAYSLGQKEIAPPSPGMSNAIPLFSAEYGFSRISPGHVDVLSDGENSAVASVDGSRVRVALLGPDGKISQNRDIPADISQSRVFHLHQPESGAQEWAIQLSSLALVVEGGSQPGIRYISPAGSVEQISADGELLRVEGEYALFREDGGLYAVNLNRRESDPLVMIEGRVLSYAAASVNEGLHAAAVIETSPGIREIVHSFLPVDSLHGPSVRNLGAAGNDNPEDLMDIHVTDNTLSMLFLFRDIRFGVNRISALQWKLAPRPERKDLGTLEMPMYRSKYRILNARENFMEYNAQIETLEGVNIAGFTMSPDEPPEFRLFTKTRSMSKFAGLADMGPDEHIIFYDVENEKRQLYLASSNPGLIEQSIRVDGGLIGYVAGMTLAMTLSAGGLGLIFLFTIMVAASLFLTSLLSTRFKNPRLKAALPAAAGVALHISISLIILNFLMNETAHLSFRPAVGGGSQAFFLVSLLLSLIAAGLSFGPHWATRFRECTAGSLYLRFFIYQYVFYTLHMGVYVASSMILTHI</sequence>
<keyword evidence="1" id="KW-0812">Transmembrane</keyword>
<evidence type="ECO:0000313" key="3">
    <source>
        <dbReference type="Proteomes" id="UP000018680"/>
    </source>
</evidence>
<feature type="transmembrane region" description="Helical" evidence="1">
    <location>
        <begin position="501"/>
        <end position="521"/>
    </location>
</feature>
<dbReference type="AlphaFoldDB" id="V5WE19"/>
<reference evidence="2 3" key="1">
    <citation type="journal article" date="2015" name="Stand. Genomic Sci.">
        <title>Complete genome sequence and description of Salinispira pacifica gen. nov., sp. nov., a novel spirochaete isolated form a hypersaline microbial mat.</title>
        <authorList>
            <person name="Ben Hania W."/>
            <person name="Joseph M."/>
            <person name="Schumann P."/>
            <person name="Bunk B."/>
            <person name="Fiebig A."/>
            <person name="Sproer C."/>
            <person name="Klenk H.P."/>
            <person name="Fardeau M.L."/>
            <person name="Spring S."/>
        </authorList>
    </citation>
    <scope>NUCLEOTIDE SEQUENCE [LARGE SCALE GENOMIC DNA]</scope>
    <source>
        <strain evidence="2 3">L21-RPul-D2</strain>
    </source>
</reference>
<dbReference type="Proteomes" id="UP000018680">
    <property type="component" value="Chromosome"/>
</dbReference>
<keyword evidence="1" id="KW-0472">Membrane</keyword>
<proteinExistence type="predicted"/>
<protein>
    <submittedName>
        <fullName evidence="2">Uncharacterized protein</fullName>
    </submittedName>
</protein>
<feature type="transmembrane region" description="Helical" evidence="1">
    <location>
        <begin position="460"/>
        <end position="481"/>
    </location>
</feature>
<keyword evidence="3" id="KW-1185">Reference proteome</keyword>
<dbReference type="KEGG" id="slr:L21SP2_0453"/>
<evidence type="ECO:0000256" key="1">
    <source>
        <dbReference type="SAM" id="Phobius"/>
    </source>
</evidence>
<dbReference type="HOGENOM" id="CLU_484747_0_0_12"/>
<feature type="transmembrane region" description="Helical" evidence="1">
    <location>
        <begin position="20"/>
        <end position="41"/>
    </location>
</feature>
<feature type="transmembrane region" description="Helical" evidence="1">
    <location>
        <begin position="533"/>
        <end position="554"/>
    </location>
</feature>
<feature type="transmembrane region" description="Helical" evidence="1">
    <location>
        <begin position="427"/>
        <end position="448"/>
    </location>
</feature>